<dbReference type="GO" id="GO:0007608">
    <property type="term" value="P:sensory perception of smell"/>
    <property type="evidence" value="ECO:0007669"/>
    <property type="project" value="TreeGrafter"/>
</dbReference>
<keyword evidence="1 2" id="KW-0732">Signal</keyword>
<accession>A0AAT9TYW6</accession>
<dbReference type="EMBL" id="OP575934">
    <property type="protein sequence ID" value="WGJ83455.1"/>
    <property type="molecule type" value="mRNA"/>
</dbReference>
<dbReference type="SMART" id="SM00708">
    <property type="entry name" value="PhBP"/>
    <property type="match status" value="1"/>
</dbReference>
<protein>
    <submittedName>
        <fullName evidence="3">Odorant-binding protein 7</fullName>
    </submittedName>
</protein>
<gene>
    <name evidence="3" type="primary">OBP7</name>
</gene>
<feature type="signal peptide" evidence="2">
    <location>
        <begin position="1"/>
        <end position="15"/>
    </location>
</feature>
<proteinExistence type="evidence at transcript level"/>
<sequence>MKYLLLSAVLCYAYAASIDESKNLLKKELQVFGKCMAEGNVTESAVESIFKKGEVPETNQIKCLLACHMKGMGYLSDDGKMDWKKLDEINKIEYVDPEHVKKALEVDAVCSKKVPQNLANACEVGYAVTKCFLDEAKKRNLPIIGPESAQ</sequence>
<dbReference type="Gene3D" id="1.10.238.20">
    <property type="entry name" value="Pheromone/general odorant binding protein domain"/>
    <property type="match status" value="1"/>
</dbReference>
<organism evidence="3">
    <name type="scientific">Eocanthecona furcellata</name>
    <dbReference type="NCBI Taxonomy" id="696902"/>
    <lineage>
        <taxon>Eukaryota</taxon>
        <taxon>Metazoa</taxon>
        <taxon>Ecdysozoa</taxon>
        <taxon>Arthropoda</taxon>
        <taxon>Hexapoda</taxon>
        <taxon>Insecta</taxon>
        <taxon>Pterygota</taxon>
        <taxon>Neoptera</taxon>
        <taxon>Paraneoptera</taxon>
        <taxon>Hemiptera</taxon>
        <taxon>Heteroptera</taxon>
        <taxon>Panheteroptera</taxon>
        <taxon>Pentatomomorpha</taxon>
        <taxon>Pentatomoidea</taxon>
        <taxon>Pentatomidae</taxon>
        <taxon>Asopinae</taxon>
        <taxon>Eocanthecona</taxon>
    </lineage>
</organism>
<name>A0AAT9TYW6_9HEMI</name>
<evidence type="ECO:0000256" key="1">
    <source>
        <dbReference type="ARBA" id="ARBA00022729"/>
    </source>
</evidence>
<evidence type="ECO:0000313" key="3">
    <source>
        <dbReference type="EMBL" id="WGJ83455.1"/>
    </source>
</evidence>
<evidence type="ECO:0000256" key="2">
    <source>
        <dbReference type="SAM" id="SignalP"/>
    </source>
</evidence>
<dbReference type="InterPro" id="IPR036728">
    <property type="entry name" value="PBP_GOBP_sf"/>
</dbReference>
<feature type="chain" id="PRO_5043423109" evidence="2">
    <location>
        <begin position="16"/>
        <end position="150"/>
    </location>
</feature>
<dbReference type="Pfam" id="PF01395">
    <property type="entry name" value="PBP_GOBP"/>
    <property type="match status" value="1"/>
</dbReference>
<dbReference type="InterPro" id="IPR006170">
    <property type="entry name" value="PBP/GOBP"/>
</dbReference>
<dbReference type="PANTHER" id="PTHR11857">
    <property type="entry name" value="ODORANT BINDING PROTEIN-RELATED"/>
    <property type="match status" value="1"/>
</dbReference>
<dbReference type="SUPFAM" id="SSF47565">
    <property type="entry name" value="Insect pheromone/odorant-binding proteins"/>
    <property type="match status" value="1"/>
</dbReference>
<reference evidence="3" key="1">
    <citation type="submission" date="2022-10" db="EMBL/GenBank/DDBJ databases">
        <authorList>
            <person name="Pan Y."/>
            <person name="Chen W."/>
        </authorList>
    </citation>
    <scope>NUCLEOTIDE SEQUENCE</scope>
</reference>
<dbReference type="AlphaFoldDB" id="A0AAT9TYW6"/>
<dbReference type="CDD" id="cd23992">
    <property type="entry name" value="PBP_GOBP"/>
    <property type="match status" value="1"/>
</dbReference>
<dbReference type="GO" id="GO:0005549">
    <property type="term" value="F:odorant binding"/>
    <property type="evidence" value="ECO:0007669"/>
    <property type="project" value="InterPro"/>
</dbReference>
<dbReference type="GO" id="GO:0005615">
    <property type="term" value="C:extracellular space"/>
    <property type="evidence" value="ECO:0007669"/>
    <property type="project" value="TreeGrafter"/>
</dbReference>